<dbReference type="Proteomes" id="UP000006039">
    <property type="component" value="Unassembled WGS sequence"/>
</dbReference>
<evidence type="ECO:0000313" key="3">
    <source>
        <dbReference type="Proteomes" id="UP000006039"/>
    </source>
</evidence>
<dbReference type="EnsemblFungi" id="EJT69559">
    <property type="protein sequence ID" value="EJT69559"/>
    <property type="gene ID" value="GGTG_13177"/>
</dbReference>
<dbReference type="VEuPathDB" id="FungiDB:GGTG_13177"/>
<proteinExistence type="predicted"/>
<evidence type="ECO:0000313" key="1">
    <source>
        <dbReference type="EMBL" id="EJT69559.1"/>
    </source>
</evidence>
<dbReference type="GeneID" id="20353635"/>
<reference evidence="2" key="5">
    <citation type="submission" date="2018-04" db="UniProtKB">
        <authorList>
            <consortium name="EnsemblFungi"/>
        </authorList>
    </citation>
    <scope>IDENTIFICATION</scope>
    <source>
        <strain evidence="2">R3-111a-1</strain>
    </source>
</reference>
<dbReference type="RefSeq" id="XP_009229344.1">
    <property type="nucleotide sequence ID" value="XM_009231080.1"/>
</dbReference>
<sequence length="88" mass="9666">MIADDWMARGSLLAPWPFLAVELIVEWRCLAKYKIFARPYGNLAPWTSSDSVSRNGDKDVKDAGSEVAVDGQVYPAHVSIDRARGSLG</sequence>
<protein>
    <submittedName>
        <fullName evidence="1 2">Uncharacterized protein</fullName>
    </submittedName>
</protein>
<dbReference type="EMBL" id="GL385404">
    <property type="protein sequence ID" value="EJT69559.1"/>
    <property type="molecule type" value="Genomic_DNA"/>
</dbReference>
<accession>J3PI47</accession>
<name>J3PI47_GAET3</name>
<evidence type="ECO:0000313" key="2">
    <source>
        <dbReference type="EnsemblFungi" id="EJT69559"/>
    </source>
</evidence>
<reference evidence="3" key="1">
    <citation type="submission" date="2010-07" db="EMBL/GenBank/DDBJ databases">
        <title>The genome sequence of Gaeumannomyces graminis var. tritici strain R3-111a-1.</title>
        <authorList>
            <consortium name="The Broad Institute Genome Sequencing Platform"/>
            <person name="Ma L.-J."/>
            <person name="Dead R."/>
            <person name="Young S."/>
            <person name="Zeng Q."/>
            <person name="Koehrsen M."/>
            <person name="Alvarado L."/>
            <person name="Berlin A."/>
            <person name="Chapman S.B."/>
            <person name="Chen Z."/>
            <person name="Freedman E."/>
            <person name="Gellesch M."/>
            <person name="Goldberg J."/>
            <person name="Griggs A."/>
            <person name="Gujja S."/>
            <person name="Heilman E.R."/>
            <person name="Heiman D."/>
            <person name="Hepburn T."/>
            <person name="Howarth C."/>
            <person name="Jen D."/>
            <person name="Larson L."/>
            <person name="Mehta T."/>
            <person name="Neiman D."/>
            <person name="Pearson M."/>
            <person name="Roberts A."/>
            <person name="Saif S."/>
            <person name="Shea T."/>
            <person name="Shenoy N."/>
            <person name="Sisk P."/>
            <person name="Stolte C."/>
            <person name="Sykes S."/>
            <person name="Walk T."/>
            <person name="White J."/>
            <person name="Yandava C."/>
            <person name="Haas B."/>
            <person name="Nusbaum C."/>
            <person name="Birren B."/>
        </authorList>
    </citation>
    <scope>NUCLEOTIDE SEQUENCE [LARGE SCALE GENOMIC DNA]</scope>
    <source>
        <strain evidence="3">R3-111a-1</strain>
    </source>
</reference>
<keyword evidence="3" id="KW-1185">Reference proteome</keyword>
<dbReference type="HOGENOM" id="CLU_2469201_0_0_1"/>
<reference evidence="2" key="4">
    <citation type="journal article" date="2015" name="G3 (Bethesda)">
        <title>Genome sequences of three phytopathogenic species of the Magnaporthaceae family of fungi.</title>
        <authorList>
            <person name="Okagaki L.H."/>
            <person name="Nunes C.C."/>
            <person name="Sailsbery J."/>
            <person name="Clay B."/>
            <person name="Brown D."/>
            <person name="John T."/>
            <person name="Oh Y."/>
            <person name="Young N."/>
            <person name="Fitzgerald M."/>
            <person name="Haas B.J."/>
            <person name="Zeng Q."/>
            <person name="Young S."/>
            <person name="Adiconis X."/>
            <person name="Fan L."/>
            <person name="Levin J.Z."/>
            <person name="Mitchell T.K."/>
            <person name="Okubara P.A."/>
            <person name="Farman M.L."/>
            <person name="Kohn L.M."/>
            <person name="Birren B."/>
            <person name="Ma L.-J."/>
            <person name="Dean R.A."/>
        </authorList>
    </citation>
    <scope>NUCLEOTIDE SEQUENCE</scope>
    <source>
        <strain evidence="2">R3-111a-1</strain>
    </source>
</reference>
<organism evidence="1">
    <name type="scientific">Gaeumannomyces tritici (strain R3-111a-1)</name>
    <name type="common">Wheat and barley take-all root rot fungus</name>
    <name type="synonym">Gaeumannomyces graminis var. tritici</name>
    <dbReference type="NCBI Taxonomy" id="644352"/>
    <lineage>
        <taxon>Eukaryota</taxon>
        <taxon>Fungi</taxon>
        <taxon>Dikarya</taxon>
        <taxon>Ascomycota</taxon>
        <taxon>Pezizomycotina</taxon>
        <taxon>Sordariomycetes</taxon>
        <taxon>Sordariomycetidae</taxon>
        <taxon>Magnaporthales</taxon>
        <taxon>Magnaporthaceae</taxon>
        <taxon>Gaeumannomyces</taxon>
    </lineage>
</organism>
<reference evidence="1" key="3">
    <citation type="submission" date="2010-09" db="EMBL/GenBank/DDBJ databases">
        <title>Annotation of Gaeumannomyces graminis var. tritici R3-111a-1.</title>
        <authorList>
            <consortium name="The Broad Institute Genome Sequencing Platform"/>
            <person name="Ma L.-J."/>
            <person name="Dead R."/>
            <person name="Young S.K."/>
            <person name="Zeng Q."/>
            <person name="Gargeya S."/>
            <person name="Fitzgerald M."/>
            <person name="Haas B."/>
            <person name="Abouelleil A."/>
            <person name="Alvarado L."/>
            <person name="Arachchi H.M."/>
            <person name="Berlin A."/>
            <person name="Brown A."/>
            <person name="Chapman S.B."/>
            <person name="Chen Z."/>
            <person name="Dunbar C."/>
            <person name="Freedman E."/>
            <person name="Gearin G."/>
            <person name="Gellesch M."/>
            <person name="Goldberg J."/>
            <person name="Griggs A."/>
            <person name="Gujja S."/>
            <person name="Heiman D."/>
            <person name="Howarth C."/>
            <person name="Larson L."/>
            <person name="Lui A."/>
            <person name="MacDonald P.J.P."/>
            <person name="Mehta T."/>
            <person name="Montmayeur A."/>
            <person name="Murphy C."/>
            <person name="Neiman D."/>
            <person name="Pearson M."/>
            <person name="Priest M."/>
            <person name="Roberts A."/>
            <person name="Saif S."/>
            <person name="Shea T."/>
            <person name="Shenoy N."/>
            <person name="Sisk P."/>
            <person name="Stolte C."/>
            <person name="Sykes S."/>
            <person name="Yandava C."/>
            <person name="Wortman J."/>
            <person name="Nusbaum C."/>
            <person name="Birren B."/>
        </authorList>
    </citation>
    <scope>NUCLEOTIDE SEQUENCE</scope>
    <source>
        <strain evidence="1">R3-111a-1</strain>
    </source>
</reference>
<dbReference type="AlphaFoldDB" id="J3PI47"/>
<gene>
    <name evidence="2" type="primary">20353635</name>
    <name evidence="1" type="ORF">GGTG_13177</name>
</gene>
<reference evidence="1" key="2">
    <citation type="submission" date="2010-07" db="EMBL/GenBank/DDBJ databases">
        <authorList>
            <consortium name="The Broad Institute Genome Sequencing Platform"/>
            <consortium name="Broad Institute Genome Sequencing Center for Infectious Disease"/>
            <person name="Ma L.-J."/>
            <person name="Dead R."/>
            <person name="Young S."/>
            <person name="Zeng Q."/>
            <person name="Koehrsen M."/>
            <person name="Alvarado L."/>
            <person name="Berlin A."/>
            <person name="Chapman S.B."/>
            <person name="Chen Z."/>
            <person name="Freedman E."/>
            <person name="Gellesch M."/>
            <person name="Goldberg J."/>
            <person name="Griggs A."/>
            <person name="Gujja S."/>
            <person name="Heilman E.R."/>
            <person name="Heiman D."/>
            <person name="Hepburn T."/>
            <person name="Howarth C."/>
            <person name="Jen D."/>
            <person name="Larson L."/>
            <person name="Mehta T."/>
            <person name="Neiman D."/>
            <person name="Pearson M."/>
            <person name="Roberts A."/>
            <person name="Saif S."/>
            <person name="Shea T."/>
            <person name="Shenoy N."/>
            <person name="Sisk P."/>
            <person name="Stolte C."/>
            <person name="Sykes S."/>
            <person name="Walk T."/>
            <person name="White J."/>
            <person name="Yandava C."/>
            <person name="Haas B."/>
            <person name="Nusbaum C."/>
            <person name="Birren B."/>
        </authorList>
    </citation>
    <scope>NUCLEOTIDE SEQUENCE</scope>
    <source>
        <strain evidence="1">R3-111a-1</strain>
    </source>
</reference>